<protein>
    <submittedName>
        <fullName evidence="1">Uncharacterized protein</fullName>
    </submittedName>
</protein>
<evidence type="ECO:0000313" key="2">
    <source>
        <dbReference type="Proteomes" id="UP000286997"/>
    </source>
</evidence>
<dbReference type="EMBL" id="SACP01000012">
    <property type="protein sequence ID" value="RVU17493.1"/>
    <property type="molecule type" value="Genomic_DNA"/>
</dbReference>
<dbReference type="RefSeq" id="WP_127730084.1">
    <property type="nucleotide sequence ID" value="NZ_SACP01000012.1"/>
</dbReference>
<reference evidence="1 2" key="1">
    <citation type="submission" date="2019-01" db="EMBL/GenBank/DDBJ databases">
        <authorList>
            <person name="Chen W.-M."/>
        </authorList>
    </citation>
    <scope>NUCLEOTIDE SEQUENCE [LARGE SCALE GENOMIC DNA]</scope>
    <source>
        <strain evidence="1 2">TER-1</strain>
    </source>
</reference>
<organism evidence="1 2">
    <name type="scientific">Methylobacterium oryzihabitans</name>
    <dbReference type="NCBI Taxonomy" id="2499852"/>
    <lineage>
        <taxon>Bacteria</taxon>
        <taxon>Pseudomonadati</taxon>
        <taxon>Pseudomonadota</taxon>
        <taxon>Alphaproteobacteria</taxon>
        <taxon>Hyphomicrobiales</taxon>
        <taxon>Methylobacteriaceae</taxon>
        <taxon>Methylobacterium</taxon>
    </lineage>
</organism>
<comment type="caution">
    <text evidence="1">The sequence shown here is derived from an EMBL/GenBank/DDBJ whole genome shotgun (WGS) entry which is preliminary data.</text>
</comment>
<name>A0A3S2V7F8_9HYPH</name>
<evidence type="ECO:0000313" key="1">
    <source>
        <dbReference type="EMBL" id="RVU17493.1"/>
    </source>
</evidence>
<sequence>MSGPITTAPRVSDNGDGTHTPLTARDLAVYTLLAAASATGSGVAGIRGGQYVYAIDGTFGGRTATLQTRALDGVAWKDVRNPDGTSLAATAETMLTLLVGQNAELRVAITGSGAAASLNATLAGVA</sequence>
<gene>
    <name evidence="1" type="ORF">EOE48_13985</name>
</gene>
<dbReference type="AlphaFoldDB" id="A0A3S2V7F8"/>
<dbReference type="Proteomes" id="UP000286997">
    <property type="component" value="Unassembled WGS sequence"/>
</dbReference>
<accession>A0A3S2V7F8</accession>
<proteinExistence type="predicted"/>
<keyword evidence="2" id="KW-1185">Reference proteome</keyword>